<evidence type="ECO:0000313" key="2">
    <source>
        <dbReference type="EMBL" id="KAK3042242.1"/>
    </source>
</evidence>
<evidence type="ECO:0000313" key="3">
    <source>
        <dbReference type="Proteomes" id="UP001188597"/>
    </source>
</evidence>
<evidence type="ECO:0000256" key="1">
    <source>
        <dbReference type="SAM" id="MobiDB-lite"/>
    </source>
</evidence>
<dbReference type="AlphaFoldDB" id="A0AA89BMN5"/>
<organism evidence="2 3">
    <name type="scientific">Escallonia herrerae</name>
    <dbReference type="NCBI Taxonomy" id="1293975"/>
    <lineage>
        <taxon>Eukaryota</taxon>
        <taxon>Viridiplantae</taxon>
        <taxon>Streptophyta</taxon>
        <taxon>Embryophyta</taxon>
        <taxon>Tracheophyta</taxon>
        <taxon>Spermatophyta</taxon>
        <taxon>Magnoliopsida</taxon>
        <taxon>eudicotyledons</taxon>
        <taxon>Gunneridae</taxon>
        <taxon>Pentapetalae</taxon>
        <taxon>asterids</taxon>
        <taxon>campanulids</taxon>
        <taxon>Escalloniales</taxon>
        <taxon>Escalloniaceae</taxon>
        <taxon>Escallonia</taxon>
    </lineage>
</organism>
<dbReference type="InterPro" id="IPR004252">
    <property type="entry name" value="Probable_transposase_24"/>
</dbReference>
<dbReference type="EMBL" id="JAVXUP010000022">
    <property type="protein sequence ID" value="KAK3042242.1"/>
    <property type="molecule type" value="Genomic_DNA"/>
</dbReference>
<dbReference type="Pfam" id="PF03004">
    <property type="entry name" value="Transposase_24"/>
    <property type="match status" value="1"/>
</dbReference>
<name>A0AA89BMN5_9ASTE</name>
<reference evidence="2" key="1">
    <citation type="submission" date="2022-12" db="EMBL/GenBank/DDBJ databases">
        <title>Draft genome assemblies for two species of Escallonia (Escalloniales).</title>
        <authorList>
            <person name="Chanderbali A."/>
            <person name="Dervinis C."/>
            <person name="Anghel I."/>
            <person name="Soltis D."/>
            <person name="Soltis P."/>
            <person name="Zapata F."/>
        </authorList>
    </citation>
    <scope>NUCLEOTIDE SEQUENCE</scope>
    <source>
        <strain evidence="2">UCBG64.0493</strain>
        <tissue evidence="2">Leaf</tissue>
    </source>
</reference>
<feature type="compositionally biased region" description="Low complexity" evidence="1">
    <location>
        <begin position="24"/>
        <end position="34"/>
    </location>
</feature>
<sequence>MQRSQATRGRSRVVSAPVGGGHSGSNSSSERSVQVESSIASTSASLRTRGATQGIIRKLPPGSKKRIHVHKKVFIEDEARSTIGAIFRANMDFPFVVWSSWKKYPERKEMLWQNFLGYFDFESLEQEAAGIVAFFHHISTNYTKWMEGARKFAISKVGEDAHPELWRNHPPEWIRNDVWQKMVDVWASTKWQEKSRCAKTNRSVNDEPSHTGGSVPHAIIGVELKEKMPDISDAKLNLEVYELTHKLKHDSNGQPLEEQDRPYVSKKAKAIRDAYAVRFDEITSQEPSSSLIDYDAAELWRQTPGVRDKKGRIRGTRETARDARASMHISLDQLPSSKNWKDEIAKIVQLEVQKMKEIEIAKLVEIEVEKRMKEKDMQQVMWFHGSTVQLLLLWNFDSFGRKLLLDSSVTPSGVRSSESIVNFHADPEICFVRADVRNAQEQYPFREPKTKLGWFKTRVDVSHLAARVLKKPDLIGRTLQAFASEVRITLESSSSGTNINWTAGVFSYRIRDVHACYLIAKKLLEF</sequence>
<protein>
    <recommendedName>
        <fullName evidence="4">Transposase</fullName>
    </recommendedName>
</protein>
<comment type="caution">
    <text evidence="2">The sequence shown here is derived from an EMBL/GenBank/DDBJ whole genome shotgun (WGS) entry which is preliminary data.</text>
</comment>
<keyword evidence="3" id="KW-1185">Reference proteome</keyword>
<feature type="region of interest" description="Disordered" evidence="1">
    <location>
        <begin position="1"/>
        <end position="34"/>
    </location>
</feature>
<gene>
    <name evidence="2" type="ORF">RJ639_001837</name>
</gene>
<accession>A0AA89BMN5</accession>
<evidence type="ECO:0008006" key="4">
    <source>
        <dbReference type="Google" id="ProtNLM"/>
    </source>
</evidence>
<proteinExistence type="predicted"/>
<dbReference type="Proteomes" id="UP001188597">
    <property type="component" value="Unassembled WGS sequence"/>
</dbReference>